<reference evidence="2" key="1">
    <citation type="submission" date="2022-11" db="UniProtKB">
        <authorList>
            <consortium name="WormBaseParasite"/>
        </authorList>
    </citation>
    <scope>IDENTIFICATION</scope>
</reference>
<sequence>MALVPLSFSFFYDGDPEFPQYKEQFKAEYKPFDRLMDWQYWSKITGIPISPQLYQQILYNKKLYKQIKTLEFKENNTIVDLFKAVTSTKDLRFTVQNVEARIAREIVEQIEKEKLKPKLWQMYIKYL</sequence>
<evidence type="ECO:0000313" key="1">
    <source>
        <dbReference type="Proteomes" id="UP000887578"/>
    </source>
</evidence>
<dbReference type="WBParaSite" id="PDA_v2.g6967.t1">
    <property type="protein sequence ID" value="PDA_v2.g6967.t1"/>
    <property type="gene ID" value="PDA_v2.g6967"/>
</dbReference>
<keyword evidence="1" id="KW-1185">Reference proteome</keyword>
<evidence type="ECO:0000313" key="2">
    <source>
        <dbReference type="WBParaSite" id="PDA_v2.g6967.t1"/>
    </source>
</evidence>
<accession>A0A914QT63</accession>
<proteinExistence type="predicted"/>
<dbReference type="AlphaFoldDB" id="A0A914QT63"/>
<organism evidence="1 2">
    <name type="scientific">Panagrolaimus davidi</name>
    <dbReference type="NCBI Taxonomy" id="227884"/>
    <lineage>
        <taxon>Eukaryota</taxon>
        <taxon>Metazoa</taxon>
        <taxon>Ecdysozoa</taxon>
        <taxon>Nematoda</taxon>
        <taxon>Chromadorea</taxon>
        <taxon>Rhabditida</taxon>
        <taxon>Tylenchina</taxon>
        <taxon>Panagrolaimomorpha</taxon>
        <taxon>Panagrolaimoidea</taxon>
        <taxon>Panagrolaimidae</taxon>
        <taxon>Panagrolaimus</taxon>
    </lineage>
</organism>
<name>A0A914QT63_9BILA</name>
<dbReference type="Proteomes" id="UP000887578">
    <property type="component" value="Unplaced"/>
</dbReference>
<protein>
    <submittedName>
        <fullName evidence="2">Uncharacterized protein</fullName>
    </submittedName>
</protein>